<feature type="disulfide bond" evidence="9">
    <location>
        <begin position="40"/>
        <end position="52"/>
    </location>
</feature>
<dbReference type="EMBL" id="VTPC01090255">
    <property type="protein sequence ID" value="KAF2883910.1"/>
    <property type="molecule type" value="Genomic_DNA"/>
</dbReference>
<dbReference type="AlphaFoldDB" id="A0A8K0CAG5"/>
<dbReference type="SUPFAM" id="SSF57424">
    <property type="entry name" value="LDL receptor-like module"/>
    <property type="match status" value="2"/>
</dbReference>
<keyword evidence="5" id="KW-0472">Membrane</keyword>
<keyword evidence="3" id="KW-0677">Repeat</keyword>
<keyword evidence="2" id="KW-0812">Transmembrane</keyword>
<evidence type="ECO:0000256" key="5">
    <source>
        <dbReference type="ARBA" id="ARBA00023136"/>
    </source>
</evidence>
<feature type="non-terminal residue" evidence="10">
    <location>
        <position position="1"/>
    </location>
</feature>
<dbReference type="GO" id="GO:0042562">
    <property type="term" value="F:hormone binding"/>
    <property type="evidence" value="ECO:0007669"/>
    <property type="project" value="TreeGrafter"/>
</dbReference>
<dbReference type="Pfam" id="PF00057">
    <property type="entry name" value="Ldl_recept_a"/>
    <property type="match status" value="2"/>
</dbReference>
<dbReference type="InterPro" id="IPR036055">
    <property type="entry name" value="LDL_receptor-like_sf"/>
</dbReference>
<gene>
    <name evidence="10" type="ORF">ILUMI_22250</name>
</gene>
<dbReference type="GO" id="GO:0043235">
    <property type="term" value="C:receptor complex"/>
    <property type="evidence" value="ECO:0007669"/>
    <property type="project" value="TreeGrafter"/>
</dbReference>
<evidence type="ECO:0000256" key="6">
    <source>
        <dbReference type="ARBA" id="ARBA00023157"/>
    </source>
</evidence>
<comment type="caution">
    <text evidence="10">The sequence shown here is derived from an EMBL/GenBank/DDBJ whole genome shotgun (WGS) entry which is preliminary data.</text>
</comment>
<keyword evidence="4" id="KW-1133">Transmembrane helix</keyword>
<dbReference type="PANTHER" id="PTHR22722:SF15">
    <property type="entry name" value="LOW-DENSITY LIPOPROTEIN RECEPTOR-RELATED"/>
    <property type="match status" value="1"/>
</dbReference>
<dbReference type="GO" id="GO:0006898">
    <property type="term" value="P:receptor-mediated endocytosis"/>
    <property type="evidence" value="ECO:0007669"/>
    <property type="project" value="TreeGrafter"/>
</dbReference>
<feature type="disulfide bond" evidence="9">
    <location>
        <begin position="100"/>
        <end position="115"/>
    </location>
</feature>
<protein>
    <submittedName>
        <fullName evidence="10">Uncharacterized protein</fullName>
    </submittedName>
</protein>
<dbReference type="Gene3D" id="4.10.400.10">
    <property type="entry name" value="Low-density Lipoprotein Receptor"/>
    <property type="match status" value="2"/>
</dbReference>
<sequence length="144" mass="16452">MDVRILTTLRLLTTISRPTDNTQEDLTSNNNQSDNRLSVCTENTFQCNNKVCILKQLRCDGKKDCPDGSDEIDCSIYTEVCGEKRFLCDNIMCILRMSICDGYNDCVDGSDEKECSNRLVGKTNFNVTTICAYQKYRDAMVRWI</sequence>
<keyword evidence="11" id="KW-1185">Reference proteome</keyword>
<evidence type="ECO:0000313" key="10">
    <source>
        <dbReference type="EMBL" id="KAF2883910.1"/>
    </source>
</evidence>
<feature type="disulfide bond" evidence="9">
    <location>
        <begin position="59"/>
        <end position="74"/>
    </location>
</feature>
<dbReference type="PROSITE" id="PS01209">
    <property type="entry name" value="LDLRA_1"/>
    <property type="match status" value="2"/>
</dbReference>
<evidence type="ECO:0000256" key="9">
    <source>
        <dbReference type="PROSITE-ProRule" id="PRU00124"/>
    </source>
</evidence>
<dbReference type="OrthoDB" id="19606at2759"/>
<feature type="disulfide bond" evidence="9">
    <location>
        <begin position="88"/>
        <end position="106"/>
    </location>
</feature>
<dbReference type="Proteomes" id="UP000801492">
    <property type="component" value="Unassembled WGS sequence"/>
</dbReference>
<evidence type="ECO:0000256" key="1">
    <source>
        <dbReference type="ARBA" id="ARBA00004167"/>
    </source>
</evidence>
<evidence type="ECO:0000256" key="2">
    <source>
        <dbReference type="ARBA" id="ARBA00022692"/>
    </source>
</evidence>
<evidence type="ECO:0000256" key="3">
    <source>
        <dbReference type="ARBA" id="ARBA00022737"/>
    </source>
</evidence>
<keyword evidence="7" id="KW-0675">Receptor</keyword>
<keyword evidence="6 9" id="KW-1015">Disulfide bond</keyword>
<feature type="disulfide bond" evidence="9">
    <location>
        <begin position="47"/>
        <end position="65"/>
    </location>
</feature>
<dbReference type="PANTHER" id="PTHR22722">
    <property type="entry name" value="LOW-DENSITY LIPOPROTEIN RECEPTOR-RELATED PROTEIN 2-RELATED"/>
    <property type="match status" value="1"/>
</dbReference>
<dbReference type="GO" id="GO:0016324">
    <property type="term" value="C:apical plasma membrane"/>
    <property type="evidence" value="ECO:0007669"/>
    <property type="project" value="TreeGrafter"/>
</dbReference>
<dbReference type="PROSITE" id="PS50068">
    <property type="entry name" value="LDLRA_2"/>
    <property type="match status" value="2"/>
</dbReference>
<accession>A0A8K0CAG5</accession>
<dbReference type="FunFam" id="4.10.400.10:FF:000105">
    <property type="entry name" value="Lipophorin receptor 1, isoform K"/>
    <property type="match status" value="1"/>
</dbReference>
<dbReference type="CDD" id="cd00112">
    <property type="entry name" value="LDLa"/>
    <property type="match status" value="2"/>
</dbReference>
<proteinExistence type="predicted"/>
<evidence type="ECO:0000313" key="11">
    <source>
        <dbReference type="Proteomes" id="UP000801492"/>
    </source>
</evidence>
<dbReference type="InterPro" id="IPR051221">
    <property type="entry name" value="LDLR-related"/>
</dbReference>
<dbReference type="SMART" id="SM00192">
    <property type="entry name" value="LDLa"/>
    <property type="match status" value="2"/>
</dbReference>
<reference evidence="10" key="1">
    <citation type="submission" date="2019-08" db="EMBL/GenBank/DDBJ databases">
        <title>The genome of the North American firefly Photinus pyralis.</title>
        <authorList>
            <consortium name="Photinus pyralis genome working group"/>
            <person name="Fallon T.R."/>
            <person name="Sander Lower S.E."/>
            <person name="Weng J.-K."/>
        </authorList>
    </citation>
    <scope>NUCLEOTIDE SEQUENCE</scope>
    <source>
        <strain evidence="10">TRF0915ILg1</strain>
        <tissue evidence="10">Whole body</tissue>
    </source>
</reference>
<evidence type="ECO:0000256" key="7">
    <source>
        <dbReference type="ARBA" id="ARBA00023170"/>
    </source>
</evidence>
<dbReference type="InterPro" id="IPR023415">
    <property type="entry name" value="LDLR_class-A_CS"/>
</dbReference>
<dbReference type="InterPro" id="IPR002172">
    <property type="entry name" value="LDrepeatLR_classA_rpt"/>
</dbReference>
<evidence type="ECO:0000256" key="8">
    <source>
        <dbReference type="ARBA" id="ARBA00023180"/>
    </source>
</evidence>
<evidence type="ECO:0000256" key="4">
    <source>
        <dbReference type="ARBA" id="ARBA00022989"/>
    </source>
</evidence>
<comment type="subcellular location">
    <subcellularLocation>
        <location evidence="1">Membrane</location>
        <topology evidence="1">Single-pass membrane protein</topology>
    </subcellularLocation>
</comment>
<feature type="disulfide bond" evidence="9">
    <location>
        <begin position="81"/>
        <end position="93"/>
    </location>
</feature>
<keyword evidence="8" id="KW-0325">Glycoprotein</keyword>
<organism evidence="10 11">
    <name type="scientific">Ignelater luminosus</name>
    <name type="common">Cucubano</name>
    <name type="synonym">Pyrophorus luminosus</name>
    <dbReference type="NCBI Taxonomy" id="2038154"/>
    <lineage>
        <taxon>Eukaryota</taxon>
        <taxon>Metazoa</taxon>
        <taxon>Ecdysozoa</taxon>
        <taxon>Arthropoda</taxon>
        <taxon>Hexapoda</taxon>
        <taxon>Insecta</taxon>
        <taxon>Pterygota</taxon>
        <taxon>Neoptera</taxon>
        <taxon>Endopterygota</taxon>
        <taxon>Coleoptera</taxon>
        <taxon>Polyphaga</taxon>
        <taxon>Elateriformia</taxon>
        <taxon>Elateroidea</taxon>
        <taxon>Elateridae</taxon>
        <taxon>Agrypninae</taxon>
        <taxon>Pyrophorini</taxon>
        <taxon>Ignelater</taxon>
    </lineage>
</organism>
<name>A0A8K0CAG5_IGNLU</name>
<dbReference type="PRINTS" id="PR00261">
    <property type="entry name" value="LDLRECEPTOR"/>
</dbReference>